<organism evidence="1 2">
    <name type="scientific">Stegodyphus mimosarum</name>
    <name type="common">African social velvet spider</name>
    <dbReference type="NCBI Taxonomy" id="407821"/>
    <lineage>
        <taxon>Eukaryota</taxon>
        <taxon>Metazoa</taxon>
        <taxon>Ecdysozoa</taxon>
        <taxon>Arthropoda</taxon>
        <taxon>Chelicerata</taxon>
        <taxon>Arachnida</taxon>
        <taxon>Araneae</taxon>
        <taxon>Araneomorphae</taxon>
        <taxon>Entelegynae</taxon>
        <taxon>Eresoidea</taxon>
        <taxon>Eresidae</taxon>
        <taxon>Stegodyphus</taxon>
    </lineage>
</organism>
<gene>
    <name evidence="1" type="ORF">X975_19677</name>
</gene>
<dbReference type="OrthoDB" id="6425807at2759"/>
<dbReference type="OMA" id="HTARFYC"/>
<dbReference type="EMBL" id="KK116793">
    <property type="protein sequence ID" value="KFM68758.1"/>
    <property type="molecule type" value="Genomic_DNA"/>
</dbReference>
<dbReference type="Proteomes" id="UP000054359">
    <property type="component" value="Unassembled WGS sequence"/>
</dbReference>
<name>A0A087TUG9_STEMI</name>
<dbReference type="GO" id="GO:0003676">
    <property type="term" value="F:nucleic acid binding"/>
    <property type="evidence" value="ECO:0007669"/>
    <property type="project" value="InterPro"/>
</dbReference>
<evidence type="ECO:0000313" key="2">
    <source>
        <dbReference type="Proteomes" id="UP000054359"/>
    </source>
</evidence>
<sequence>MSPDDQRRRVWRRPGQWCDTNLTVFQQTGRQPGVLVWGAISFHSRTPLVVIRRNLTAERYVGEVLRPIVLPLMSRHHGLTLQQDNARPHTARFYCLPNIILASKVAESLSF</sequence>
<proteinExistence type="predicted"/>
<protein>
    <recommendedName>
        <fullName evidence="3">Transposable element Tc1 transposase</fullName>
    </recommendedName>
</protein>
<dbReference type="InterPro" id="IPR036397">
    <property type="entry name" value="RNaseH_sf"/>
</dbReference>
<dbReference type="AlphaFoldDB" id="A0A087TUG9"/>
<accession>A0A087TUG9</accession>
<keyword evidence="2" id="KW-1185">Reference proteome</keyword>
<reference evidence="1 2" key="1">
    <citation type="submission" date="2013-11" db="EMBL/GenBank/DDBJ databases">
        <title>Genome sequencing of Stegodyphus mimosarum.</title>
        <authorList>
            <person name="Bechsgaard J."/>
        </authorList>
    </citation>
    <scope>NUCLEOTIDE SEQUENCE [LARGE SCALE GENOMIC DNA]</scope>
</reference>
<feature type="non-terminal residue" evidence="1">
    <location>
        <position position="111"/>
    </location>
</feature>
<dbReference type="Gene3D" id="3.30.420.10">
    <property type="entry name" value="Ribonuclease H-like superfamily/Ribonuclease H"/>
    <property type="match status" value="1"/>
</dbReference>
<evidence type="ECO:0008006" key="3">
    <source>
        <dbReference type="Google" id="ProtNLM"/>
    </source>
</evidence>
<evidence type="ECO:0000313" key="1">
    <source>
        <dbReference type="EMBL" id="KFM68758.1"/>
    </source>
</evidence>